<protein>
    <submittedName>
        <fullName evidence="4">TetR family transcriptional regulator</fullName>
    </submittedName>
</protein>
<dbReference type="Gene3D" id="1.10.357.10">
    <property type="entry name" value="Tetracycline Repressor, domain 2"/>
    <property type="match status" value="1"/>
</dbReference>
<comment type="caution">
    <text evidence="4">The sequence shown here is derived from an EMBL/GenBank/DDBJ whole genome shotgun (WGS) entry which is preliminary data.</text>
</comment>
<proteinExistence type="predicted"/>
<feature type="DNA-binding region" description="H-T-H motif" evidence="2">
    <location>
        <begin position="32"/>
        <end position="51"/>
    </location>
</feature>
<dbReference type="PROSITE" id="PS50977">
    <property type="entry name" value="HTH_TETR_2"/>
    <property type="match status" value="1"/>
</dbReference>
<feature type="domain" description="HTH tetR-type" evidence="3">
    <location>
        <begin position="9"/>
        <end position="69"/>
    </location>
</feature>
<keyword evidence="1 2" id="KW-0238">DNA-binding</keyword>
<dbReference type="PANTHER" id="PTHR30055">
    <property type="entry name" value="HTH-TYPE TRANSCRIPTIONAL REGULATOR RUTR"/>
    <property type="match status" value="1"/>
</dbReference>
<keyword evidence="5" id="KW-1185">Reference proteome</keyword>
<dbReference type="SUPFAM" id="SSF46689">
    <property type="entry name" value="Homeodomain-like"/>
    <property type="match status" value="1"/>
</dbReference>
<dbReference type="GO" id="GO:0000976">
    <property type="term" value="F:transcription cis-regulatory region binding"/>
    <property type="evidence" value="ECO:0007669"/>
    <property type="project" value="TreeGrafter"/>
</dbReference>
<dbReference type="InterPro" id="IPR050109">
    <property type="entry name" value="HTH-type_TetR-like_transc_reg"/>
</dbReference>
<dbReference type="Pfam" id="PF00440">
    <property type="entry name" value="TetR_N"/>
    <property type="match status" value="1"/>
</dbReference>
<dbReference type="PANTHER" id="PTHR30055:SF226">
    <property type="entry name" value="HTH-TYPE TRANSCRIPTIONAL REGULATOR PKSA"/>
    <property type="match status" value="1"/>
</dbReference>
<accession>A0A367QV45</accession>
<dbReference type="InterPro" id="IPR001647">
    <property type="entry name" value="HTH_TetR"/>
</dbReference>
<dbReference type="AlphaFoldDB" id="A0A367QV45"/>
<dbReference type="SUPFAM" id="SSF48498">
    <property type="entry name" value="Tetracyclin repressor-like, C-terminal domain"/>
    <property type="match status" value="1"/>
</dbReference>
<name>A0A367QV45_9NOSO</name>
<evidence type="ECO:0000256" key="2">
    <source>
        <dbReference type="PROSITE-ProRule" id="PRU00335"/>
    </source>
</evidence>
<evidence type="ECO:0000313" key="4">
    <source>
        <dbReference type="EMBL" id="RCJ27819.1"/>
    </source>
</evidence>
<dbReference type="EMBL" id="LXQD01000302">
    <property type="protein sequence ID" value="RCJ27819.1"/>
    <property type="molecule type" value="Genomic_DNA"/>
</dbReference>
<dbReference type="GO" id="GO:0003700">
    <property type="term" value="F:DNA-binding transcription factor activity"/>
    <property type="evidence" value="ECO:0007669"/>
    <property type="project" value="TreeGrafter"/>
</dbReference>
<evidence type="ECO:0000256" key="1">
    <source>
        <dbReference type="ARBA" id="ARBA00023125"/>
    </source>
</evidence>
<dbReference type="PRINTS" id="PR00455">
    <property type="entry name" value="HTHTETR"/>
</dbReference>
<reference evidence="4" key="1">
    <citation type="submission" date="2016-04" db="EMBL/GenBank/DDBJ databases">
        <authorList>
            <person name="Tabuchi Yagui T.R."/>
        </authorList>
    </citation>
    <scope>NUCLEOTIDE SEQUENCE [LARGE SCALE GENOMIC DNA]</scope>
    <source>
        <strain evidence="4">NIES-26</strain>
    </source>
</reference>
<dbReference type="InterPro" id="IPR009057">
    <property type="entry name" value="Homeodomain-like_sf"/>
</dbReference>
<evidence type="ECO:0000259" key="3">
    <source>
        <dbReference type="PROSITE" id="PS50977"/>
    </source>
</evidence>
<dbReference type="Proteomes" id="UP000252107">
    <property type="component" value="Unassembled WGS sequence"/>
</dbReference>
<dbReference type="Gene3D" id="1.10.10.60">
    <property type="entry name" value="Homeodomain-like"/>
    <property type="match status" value="1"/>
</dbReference>
<dbReference type="InterPro" id="IPR039536">
    <property type="entry name" value="TetR_C_Proteobacteria"/>
</dbReference>
<sequence length="207" mass="23278">MENIASKTAQTRARLIEAATEVFANAGLTKATTREIARAAGVNEVTLFRHFQCKEQLLAAVIQQAVALQAEALAHQDEWTQNLYIDLKDYARLCSSMMEEHEALIRTFLGEAKRYPEAARQIVYETDKSLREQMIVYLQKGQEKGKVRLDIDLRASVDSFGGMLLHGMLRCSDTPTTLGYSRECYIETCVDLFVRGISISPSNTDYS</sequence>
<organism evidence="4 5">
    <name type="scientific">Nostoc minutum NIES-26</name>
    <dbReference type="NCBI Taxonomy" id="1844469"/>
    <lineage>
        <taxon>Bacteria</taxon>
        <taxon>Bacillati</taxon>
        <taxon>Cyanobacteriota</taxon>
        <taxon>Cyanophyceae</taxon>
        <taxon>Nostocales</taxon>
        <taxon>Nostocaceae</taxon>
        <taxon>Nostoc</taxon>
    </lineage>
</organism>
<dbReference type="Pfam" id="PF14246">
    <property type="entry name" value="TetR_C_7"/>
    <property type="match status" value="1"/>
</dbReference>
<evidence type="ECO:0000313" key="5">
    <source>
        <dbReference type="Proteomes" id="UP000252107"/>
    </source>
</evidence>
<dbReference type="InterPro" id="IPR036271">
    <property type="entry name" value="Tet_transcr_reg_TetR-rel_C_sf"/>
</dbReference>
<gene>
    <name evidence="4" type="ORF">A6770_25060</name>
</gene>